<keyword evidence="3" id="KW-0804">Transcription</keyword>
<dbReference type="RefSeq" id="WP_131328133.1">
    <property type="nucleotide sequence ID" value="NZ_CP044016.1"/>
</dbReference>
<dbReference type="GO" id="GO:0003700">
    <property type="term" value="F:DNA-binding transcription factor activity"/>
    <property type="evidence" value="ECO:0007669"/>
    <property type="project" value="InterPro"/>
</dbReference>
<organism evidence="5 6">
    <name type="scientific">Rhizosphaericola mali</name>
    <dbReference type="NCBI Taxonomy" id="2545455"/>
    <lineage>
        <taxon>Bacteria</taxon>
        <taxon>Pseudomonadati</taxon>
        <taxon>Bacteroidota</taxon>
        <taxon>Chitinophagia</taxon>
        <taxon>Chitinophagales</taxon>
        <taxon>Chitinophagaceae</taxon>
        <taxon>Rhizosphaericola</taxon>
    </lineage>
</organism>
<dbReference type="InterPro" id="IPR050204">
    <property type="entry name" value="AraC_XylS_family_regulators"/>
</dbReference>
<dbReference type="KEGG" id="arac:E0W69_000790"/>
<dbReference type="EMBL" id="CP044016">
    <property type="protein sequence ID" value="QES87255.1"/>
    <property type="molecule type" value="Genomic_DNA"/>
</dbReference>
<proteinExistence type="predicted"/>
<keyword evidence="6" id="KW-1185">Reference proteome</keyword>
<sequence>MRATEIKSCYIGPEISPEQFIPEHIFLYLAKGTIHGYDGNKHHILNSGDYCLIRKNRLGRYNKVKINDAFEKIFVIFDASFLKRFQEKYKTNITKFNSNDVFIQIKPTELIPNYIQSLMPLYNHLGKIEEPFAELKREELLLILLKSQPELSGVLFDFGKPEKINLEAFMTKNFKFNVSIQRFAYLTGRSLSAFKRDFKEIFNDTPNHWLITMRLKEAHFLLDKKQEKPSDIYLDLGFEDLSHFSFSFKKQFGYAPSHLTKMS</sequence>
<dbReference type="SUPFAM" id="SSF46689">
    <property type="entry name" value="Homeodomain-like"/>
    <property type="match status" value="1"/>
</dbReference>
<evidence type="ECO:0000256" key="1">
    <source>
        <dbReference type="ARBA" id="ARBA00023015"/>
    </source>
</evidence>
<dbReference type="Gene3D" id="1.10.10.60">
    <property type="entry name" value="Homeodomain-like"/>
    <property type="match status" value="1"/>
</dbReference>
<evidence type="ECO:0000313" key="5">
    <source>
        <dbReference type="EMBL" id="QES87255.1"/>
    </source>
</evidence>
<keyword evidence="2" id="KW-0238">DNA-binding</keyword>
<evidence type="ECO:0000259" key="4">
    <source>
        <dbReference type="PROSITE" id="PS01124"/>
    </source>
</evidence>
<dbReference type="GO" id="GO:0043565">
    <property type="term" value="F:sequence-specific DNA binding"/>
    <property type="evidence" value="ECO:0007669"/>
    <property type="project" value="InterPro"/>
</dbReference>
<dbReference type="InterPro" id="IPR054015">
    <property type="entry name" value="ExsA-like_N"/>
</dbReference>
<dbReference type="OrthoDB" id="4480133at2"/>
<dbReference type="PANTHER" id="PTHR46796">
    <property type="entry name" value="HTH-TYPE TRANSCRIPTIONAL ACTIVATOR RHAS-RELATED"/>
    <property type="match status" value="1"/>
</dbReference>
<evidence type="ECO:0000256" key="3">
    <source>
        <dbReference type="ARBA" id="ARBA00023163"/>
    </source>
</evidence>
<evidence type="ECO:0000256" key="2">
    <source>
        <dbReference type="ARBA" id="ARBA00023125"/>
    </source>
</evidence>
<dbReference type="InterPro" id="IPR009057">
    <property type="entry name" value="Homeodomain-like_sf"/>
</dbReference>
<feature type="domain" description="HTH araC/xylS-type" evidence="4">
    <location>
        <begin position="164"/>
        <end position="262"/>
    </location>
</feature>
<gene>
    <name evidence="5" type="ORF">E0W69_000790</name>
</gene>
<dbReference type="PROSITE" id="PS01124">
    <property type="entry name" value="HTH_ARAC_FAMILY_2"/>
    <property type="match status" value="1"/>
</dbReference>
<dbReference type="Proteomes" id="UP000292424">
    <property type="component" value="Chromosome"/>
</dbReference>
<keyword evidence="1" id="KW-0805">Transcription regulation</keyword>
<dbReference type="Pfam" id="PF12833">
    <property type="entry name" value="HTH_18"/>
    <property type="match status" value="1"/>
</dbReference>
<protein>
    <submittedName>
        <fullName evidence="5">Helix-turn-helix transcriptional regulator</fullName>
    </submittedName>
</protein>
<dbReference type="AlphaFoldDB" id="A0A5P2FVT2"/>
<name>A0A5P2FVT2_9BACT</name>
<evidence type="ECO:0000313" key="6">
    <source>
        <dbReference type="Proteomes" id="UP000292424"/>
    </source>
</evidence>
<dbReference type="InterPro" id="IPR018060">
    <property type="entry name" value="HTH_AraC"/>
</dbReference>
<reference evidence="5 6" key="1">
    <citation type="submission" date="2019-09" db="EMBL/GenBank/DDBJ databases">
        <title>Complete genome sequence of Arachidicoccus sp. B3-10 isolated from apple orchard soil.</title>
        <authorList>
            <person name="Kim H.S."/>
            <person name="Han K.-I."/>
            <person name="Suh M.K."/>
            <person name="Lee K.C."/>
            <person name="Eom M.K."/>
            <person name="Kim J.-S."/>
            <person name="Kang S.W."/>
            <person name="Sin Y."/>
            <person name="Lee J.-S."/>
        </authorList>
    </citation>
    <scope>NUCLEOTIDE SEQUENCE [LARGE SCALE GENOMIC DNA]</scope>
    <source>
        <strain evidence="5 6">B3-10</strain>
    </source>
</reference>
<dbReference type="SMART" id="SM00342">
    <property type="entry name" value="HTH_ARAC"/>
    <property type="match status" value="1"/>
</dbReference>
<dbReference type="Pfam" id="PF22200">
    <property type="entry name" value="ExsA_N"/>
    <property type="match status" value="1"/>
</dbReference>
<dbReference type="PANTHER" id="PTHR46796:SF13">
    <property type="entry name" value="HTH-TYPE TRANSCRIPTIONAL ACTIVATOR RHAS"/>
    <property type="match status" value="1"/>
</dbReference>
<accession>A0A5P2FVT2</accession>